<dbReference type="Proteomes" id="UP001499974">
    <property type="component" value="Unassembled WGS sequence"/>
</dbReference>
<gene>
    <name evidence="1" type="ORF">GCM10023349_22350</name>
</gene>
<keyword evidence="2" id="KW-1185">Reference proteome</keyword>
<evidence type="ECO:0000313" key="1">
    <source>
        <dbReference type="EMBL" id="GAA4704341.1"/>
    </source>
</evidence>
<dbReference type="RefSeq" id="WP_345521341.1">
    <property type="nucleotide sequence ID" value="NZ_BAABKM010000002.1"/>
</dbReference>
<evidence type="ECO:0000313" key="2">
    <source>
        <dbReference type="Proteomes" id="UP001499974"/>
    </source>
</evidence>
<comment type="caution">
    <text evidence="1">The sequence shown here is derived from an EMBL/GenBank/DDBJ whole genome shotgun (WGS) entry which is preliminary data.</text>
</comment>
<reference evidence="2" key="1">
    <citation type="journal article" date="2019" name="Int. J. Syst. Evol. Microbiol.">
        <title>The Global Catalogue of Microorganisms (GCM) 10K type strain sequencing project: providing services to taxonomists for standard genome sequencing and annotation.</title>
        <authorList>
            <consortium name="The Broad Institute Genomics Platform"/>
            <consortium name="The Broad Institute Genome Sequencing Center for Infectious Disease"/>
            <person name="Wu L."/>
            <person name="Ma J."/>
        </authorList>
    </citation>
    <scope>NUCLEOTIDE SEQUENCE [LARGE SCALE GENOMIC DNA]</scope>
    <source>
        <strain evidence="2">JCM 18531</strain>
    </source>
</reference>
<organism evidence="1 2">
    <name type="scientific">Nocardioides conyzicola</name>
    <dbReference type="NCBI Taxonomy" id="1651781"/>
    <lineage>
        <taxon>Bacteria</taxon>
        <taxon>Bacillati</taxon>
        <taxon>Actinomycetota</taxon>
        <taxon>Actinomycetes</taxon>
        <taxon>Propionibacteriales</taxon>
        <taxon>Nocardioidaceae</taxon>
        <taxon>Nocardioides</taxon>
    </lineage>
</organism>
<dbReference type="SUPFAM" id="SSF52540">
    <property type="entry name" value="P-loop containing nucleoside triphosphate hydrolases"/>
    <property type="match status" value="1"/>
</dbReference>
<accession>A0ABP8XAU4</accession>
<proteinExistence type="predicted"/>
<dbReference type="EMBL" id="BAABKM010000002">
    <property type="protein sequence ID" value="GAA4704341.1"/>
    <property type="molecule type" value="Genomic_DNA"/>
</dbReference>
<name>A0ABP8XAU4_9ACTN</name>
<dbReference type="InterPro" id="IPR027417">
    <property type="entry name" value="P-loop_NTPase"/>
</dbReference>
<protein>
    <recommendedName>
        <fullName evidence="3">Sulfotransferase family protein</fullName>
    </recommendedName>
</protein>
<evidence type="ECO:0008006" key="3">
    <source>
        <dbReference type="Google" id="ProtNLM"/>
    </source>
</evidence>
<sequence>MADVVYLHVGSPKTGTTYIQDRLALNRSQLARHDVRYPIGARGDMFHAALDLVERPWGGMLAEAKGEWDALVKRTRRAHGSVVISHEILAGATSEQVERAVTSLAPAEIHVVLTSRDVARQVPAEWQERLKHQGRMTYRKFVRRVQKPRTQLGRSFWQVQGVTEVLGRWSRQLPPDHVHVVTVPQPGAPHGELWRRFCRAVDIDPAWAPLDGVRRNPSIGAAESSMLRQLNSRLRHTDLEDGDYRALVRHLIVHETLAAEPVQQRLTLPPDLYDWADEVFDSWREWIEGSGVDVVGDVEDLRPVRPAPGEVWHDPDRARPRAVADSALDALVAVIVEAARREDPDDQLTARVGKVARRLRER</sequence>